<keyword evidence="4" id="KW-0799">Topoisomerase</keyword>
<name>A0A6J6T7I8_9ZZZZ</name>
<dbReference type="GO" id="GO:0009330">
    <property type="term" value="C:DNA topoisomerase type II (double strand cut, ATP-hydrolyzing) complex"/>
    <property type="evidence" value="ECO:0007669"/>
    <property type="project" value="TreeGrafter"/>
</dbReference>
<dbReference type="CDD" id="cd00187">
    <property type="entry name" value="TOP4c"/>
    <property type="match status" value="1"/>
</dbReference>
<dbReference type="GO" id="GO:0006265">
    <property type="term" value="P:DNA topological change"/>
    <property type="evidence" value="ECO:0007669"/>
    <property type="project" value="InterPro"/>
</dbReference>
<accession>A0A6J6T7I8</accession>
<evidence type="ECO:0000313" key="8">
    <source>
        <dbReference type="EMBL" id="CAB4743252.1"/>
    </source>
</evidence>
<dbReference type="EMBL" id="CAFBQL010000001">
    <property type="protein sequence ID" value="CAB5051853.1"/>
    <property type="molecule type" value="Genomic_DNA"/>
</dbReference>
<evidence type="ECO:0000256" key="2">
    <source>
        <dbReference type="ARBA" id="ARBA00008263"/>
    </source>
</evidence>
<dbReference type="Gene3D" id="3.90.199.10">
    <property type="entry name" value="Topoisomerase II, domain 5"/>
    <property type="match status" value="1"/>
</dbReference>
<keyword evidence="5" id="KW-0238">DNA-binding</keyword>
<dbReference type="EMBL" id="CAEZZC010000003">
    <property type="protein sequence ID" value="CAB4743252.1"/>
    <property type="molecule type" value="Genomic_DNA"/>
</dbReference>
<dbReference type="GO" id="GO:0005737">
    <property type="term" value="C:cytoplasm"/>
    <property type="evidence" value="ECO:0007669"/>
    <property type="project" value="TreeGrafter"/>
</dbReference>
<dbReference type="GO" id="GO:0003677">
    <property type="term" value="F:DNA binding"/>
    <property type="evidence" value="ECO:0007669"/>
    <property type="project" value="UniProtKB-KW"/>
</dbReference>
<keyword evidence="6" id="KW-0413">Isomerase</keyword>
<dbReference type="GO" id="GO:0005524">
    <property type="term" value="F:ATP binding"/>
    <property type="evidence" value="ECO:0007669"/>
    <property type="project" value="InterPro"/>
</dbReference>
<feature type="domain" description="Topo IIA-type catalytic" evidence="7">
    <location>
        <begin position="80"/>
        <end position="535"/>
    </location>
</feature>
<protein>
    <recommendedName>
        <fullName evidence="3">DNA topoisomerase (ATP-hydrolyzing)</fullName>
        <ecNumber evidence="3">5.6.2.2</ecNumber>
    </recommendedName>
</protein>
<evidence type="ECO:0000256" key="4">
    <source>
        <dbReference type="ARBA" id="ARBA00023029"/>
    </source>
</evidence>
<evidence type="ECO:0000256" key="6">
    <source>
        <dbReference type="ARBA" id="ARBA00023235"/>
    </source>
</evidence>
<dbReference type="InterPro" id="IPR050220">
    <property type="entry name" value="Type_II_DNA_Topoisomerases"/>
</dbReference>
<dbReference type="FunFam" id="3.30.1360.40:FF:000002">
    <property type="entry name" value="DNA gyrase subunit A"/>
    <property type="match status" value="1"/>
</dbReference>
<dbReference type="Gene3D" id="1.10.268.10">
    <property type="entry name" value="Topoisomerase, domain 3"/>
    <property type="match status" value="1"/>
</dbReference>
<dbReference type="InterPro" id="IPR013758">
    <property type="entry name" value="Topo_IIA_A/C_ab"/>
</dbReference>
<gene>
    <name evidence="8" type="ORF">UFOPK2822_00323</name>
    <name evidence="9" type="ORF">UFOPK4308_00119</name>
</gene>
<dbReference type="EC" id="5.6.2.2" evidence="3"/>
<evidence type="ECO:0000256" key="1">
    <source>
        <dbReference type="ARBA" id="ARBA00000185"/>
    </source>
</evidence>
<organism evidence="8">
    <name type="scientific">freshwater metagenome</name>
    <dbReference type="NCBI Taxonomy" id="449393"/>
    <lineage>
        <taxon>unclassified sequences</taxon>
        <taxon>metagenomes</taxon>
        <taxon>ecological metagenomes</taxon>
    </lineage>
</organism>
<comment type="similarity">
    <text evidence="2">Belongs to the type II topoisomerase GyrA/ParC subunit family.</text>
</comment>
<dbReference type="PROSITE" id="PS52040">
    <property type="entry name" value="TOPO_IIA"/>
    <property type="match status" value="1"/>
</dbReference>
<evidence type="ECO:0000256" key="3">
    <source>
        <dbReference type="ARBA" id="ARBA00012895"/>
    </source>
</evidence>
<proteinExistence type="inferred from homology"/>
<evidence type="ECO:0000259" key="7">
    <source>
        <dbReference type="PROSITE" id="PS52040"/>
    </source>
</evidence>
<dbReference type="SMART" id="SM00434">
    <property type="entry name" value="TOP4c"/>
    <property type="match status" value="1"/>
</dbReference>
<sequence>MCCNRRGQTAGHYRDLGRCIGIIAAMATAKTPAKSAAKGKKPVGPKPGEYPGKIIDIDVSSEMSESFLEYAYSVIYSRALPDARDGLKPVHRRILHQMADMGLRPERGHVKSARVVGEVMGKLHPHGDGAIYDALVRMAQTFSMRLPLIDGHGNFGSLDAGPAAMRYTEARLATAAMAMVAEADEDTVDFSPNYDGQLLEPTVLPAAYPNLLVNGGSGIAVGMATNMAPHNLGEVIAATKHLIENPTATLKHLMKFIPGPDFPTGGELVGAEGVREAYATGRGSFKVRATVEISKITSRKMGIIIKELPFTIGPEKIVERIADLAKAKKIQGISDIIDLTDGKTGTNVVIELKNGFEPTEVLEQLYKLTPMEDAFAINAVALVNGRPQTLGLKELLQVFIGHRVEVVRRRSEFRKAKATARLTLVDGLLKAIIDIDKVIKIIRGSDDATAAKDALIKSFKLNDEQATYILDMPLRRLTKMSKIELESEQKDLKSTITALTTLLKSEENIKKQVSEELTAVGKSFATPRKTKISTL</sequence>
<dbReference type="NCBIfam" id="NF004044">
    <property type="entry name" value="PRK05561.1"/>
    <property type="match status" value="1"/>
</dbReference>
<dbReference type="InterPro" id="IPR002205">
    <property type="entry name" value="Topo_IIA_dom_A"/>
</dbReference>
<dbReference type="AlphaFoldDB" id="A0A6J6T7I8"/>
<dbReference type="FunFam" id="1.10.268.10:FF:000001">
    <property type="entry name" value="DNA gyrase subunit A"/>
    <property type="match status" value="1"/>
</dbReference>
<evidence type="ECO:0000256" key="5">
    <source>
        <dbReference type="ARBA" id="ARBA00023125"/>
    </source>
</evidence>
<comment type="catalytic activity">
    <reaction evidence="1">
        <text>ATP-dependent breakage, passage and rejoining of double-stranded DNA.</text>
        <dbReference type="EC" id="5.6.2.2"/>
    </reaction>
</comment>
<reference evidence="8" key="1">
    <citation type="submission" date="2020-05" db="EMBL/GenBank/DDBJ databases">
        <authorList>
            <person name="Chiriac C."/>
            <person name="Salcher M."/>
            <person name="Ghai R."/>
            <person name="Kavagutti S V."/>
        </authorList>
    </citation>
    <scope>NUCLEOTIDE SEQUENCE</scope>
</reference>
<dbReference type="InterPro" id="IPR013760">
    <property type="entry name" value="Topo_IIA-like_dom_sf"/>
</dbReference>
<evidence type="ECO:0000313" key="9">
    <source>
        <dbReference type="EMBL" id="CAB5051853.1"/>
    </source>
</evidence>
<dbReference type="Pfam" id="PF00521">
    <property type="entry name" value="DNA_topoisoIV"/>
    <property type="match status" value="1"/>
</dbReference>
<dbReference type="InterPro" id="IPR013757">
    <property type="entry name" value="Topo_IIA_A_a_sf"/>
</dbReference>
<dbReference type="SUPFAM" id="SSF56719">
    <property type="entry name" value="Type II DNA topoisomerase"/>
    <property type="match status" value="1"/>
</dbReference>
<dbReference type="GO" id="GO:0003918">
    <property type="term" value="F:DNA topoisomerase type II (double strand cut, ATP-hydrolyzing) activity"/>
    <property type="evidence" value="ECO:0007669"/>
    <property type="project" value="UniProtKB-EC"/>
</dbReference>
<dbReference type="Gene3D" id="3.30.1360.40">
    <property type="match status" value="1"/>
</dbReference>
<dbReference type="PANTHER" id="PTHR43493:SF5">
    <property type="entry name" value="DNA GYRASE SUBUNIT A, CHLOROPLASTIC_MITOCHONDRIAL"/>
    <property type="match status" value="1"/>
</dbReference>
<dbReference type="PANTHER" id="PTHR43493">
    <property type="entry name" value="DNA GYRASE/TOPOISOMERASE SUBUNIT A"/>
    <property type="match status" value="1"/>
</dbReference>